<proteinExistence type="predicted"/>
<sequence length="175" mass="17745">MPGLPQVLLVRPEGDALAAAAWRTGLAAVTAAPPIEVTASDLPGCLADHPGLLIVMPLRRPLTAAEDEIRALLGRLPARRLLVVAAEGDRPPAVLAAGLLAAGAAGVLDDPGTPEALFAAVARSLLRIADGGRVLPDQPDAQGPGAELAGRIAAEIAAIGWRRPAADEDDPEPVS</sequence>
<dbReference type="GeneID" id="97242156"/>
<reference evidence="1 2" key="1">
    <citation type="submission" date="2015-12" db="EMBL/GenBank/DDBJ databases">
        <title>Genome sequence of Tistrella mobilis MCCC 1A02139.</title>
        <authorList>
            <person name="Lu L."/>
            <person name="Lai Q."/>
            <person name="Shao Z."/>
            <person name="Qian P."/>
        </authorList>
    </citation>
    <scope>NUCLEOTIDE SEQUENCE [LARGE SCALE GENOMIC DNA]</scope>
    <source>
        <strain evidence="1 2">MCCC 1A02139</strain>
    </source>
</reference>
<evidence type="ECO:0008006" key="3">
    <source>
        <dbReference type="Google" id="ProtNLM"/>
    </source>
</evidence>
<dbReference type="AlphaFoldDB" id="A0A161PUH0"/>
<protein>
    <recommendedName>
        <fullName evidence="3">Response regulatory domain-containing protein</fullName>
    </recommendedName>
</protein>
<gene>
    <name evidence="1" type="ORF">AUP44_00135</name>
</gene>
<dbReference type="RefSeq" id="WP_062760928.1">
    <property type="nucleotide sequence ID" value="NZ_CP121045.1"/>
</dbReference>
<evidence type="ECO:0000313" key="2">
    <source>
        <dbReference type="Proteomes" id="UP000075787"/>
    </source>
</evidence>
<comment type="caution">
    <text evidence="1">The sequence shown here is derived from an EMBL/GenBank/DDBJ whole genome shotgun (WGS) entry which is preliminary data.</text>
</comment>
<evidence type="ECO:0000313" key="1">
    <source>
        <dbReference type="EMBL" id="KYO57885.1"/>
    </source>
</evidence>
<accession>A0A161PUH0</accession>
<organism evidence="1 2">
    <name type="scientific">Tistrella mobilis</name>
    <dbReference type="NCBI Taxonomy" id="171437"/>
    <lineage>
        <taxon>Bacteria</taxon>
        <taxon>Pseudomonadati</taxon>
        <taxon>Pseudomonadota</taxon>
        <taxon>Alphaproteobacteria</taxon>
        <taxon>Geminicoccales</taxon>
        <taxon>Geminicoccaceae</taxon>
        <taxon>Tistrella</taxon>
    </lineage>
</organism>
<name>A0A161PUH0_9PROT</name>
<dbReference type="Proteomes" id="UP000075787">
    <property type="component" value="Unassembled WGS sequence"/>
</dbReference>
<dbReference type="EMBL" id="LPZR01000001">
    <property type="protein sequence ID" value="KYO57885.1"/>
    <property type="molecule type" value="Genomic_DNA"/>
</dbReference>